<dbReference type="FunFam" id="1.10.390.10:FF:000016">
    <property type="entry name" value="Glutamyl aminopeptidase"/>
    <property type="match status" value="1"/>
</dbReference>
<keyword evidence="25" id="KW-1185">Reference proteome</keyword>
<dbReference type="GO" id="GO:0005615">
    <property type="term" value="C:extracellular space"/>
    <property type="evidence" value="ECO:0007669"/>
    <property type="project" value="TreeGrafter"/>
</dbReference>
<dbReference type="InterPro" id="IPR027268">
    <property type="entry name" value="Peptidase_M4/M1_CTD_sf"/>
</dbReference>
<evidence type="ECO:0000256" key="20">
    <source>
        <dbReference type="SAM" id="Phobius"/>
    </source>
</evidence>
<dbReference type="GO" id="GO:0042277">
    <property type="term" value="F:peptide binding"/>
    <property type="evidence" value="ECO:0007669"/>
    <property type="project" value="TreeGrafter"/>
</dbReference>
<evidence type="ECO:0000313" key="25">
    <source>
        <dbReference type="Proteomes" id="UP000748531"/>
    </source>
</evidence>
<dbReference type="FunFam" id="1.25.50.20:FF:000001">
    <property type="entry name" value="Aminopeptidase"/>
    <property type="match status" value="1"/>
</dbReference>
<keyword evidence="12" id="KW-0482">Metalloprotease</keyword>
<feature type="active site" description="Proton acceptor" evidence="16">
    <location>
        <position position="427"/>
    </location>
</feature>
<name>A0A8J4WM87_9TREM</name>
<dbReference type="GO" id="GO:0005886">
    <property type="term" value="C:plasma membrane"/>
    <property type="evidence" value="ECO:0007669"/>
    <property type="project" value="UniProtKB-SubCell"/>
</dbReference>
<evidence type="ECO:0000259" key="21">
    <source>
        <dbReference type="Pfam" id="PF01433"/>
    </source>
</evidence>
<dbReference type="Gene3D" id="2.60.40.1910">
    <property type="match status" value="1"/>
</dbReference>
<dbReference type="GO" id="GO:0043171">
    <property type="term" value="P:peptide catabolic process"/>
    <property type="evidence" value="ECO:0007669"/>
    <property type="project" value="TreeGrafter"/>
</dbReference>
<dbReference type="OrthoDB" id="10031169at2759"/>
<feature type="domain" description="Aminopeptidase N-like N-terminal" evidence="23">
    <location>
        <begin position="119"/>
        <end position="319"/>
    </location>
</feature>
<keyword evidence="7 17" id="KW-0479">Metal-binding</keyword>
<comment type="similarity">
    <text evidence="3">Belongs to the peptidase M1 family.</text>
</comment>
<sequence length="1030" mass="119919">MSTSPEVEKLTKNPPINSMSDGQTDVSFAEGRARRRRHVRVQLGLFYGIVTLLLILLLFATGMAVYYGVSYQCCEKQAEERICKKSIQTNLSDSIDHLMTDETRKRPTRSVRIPHHVLPKRYDVRLQVHLHSGHPKHFFYNGSVSVKIYCQESTDIILVHAYMQLNVSLDKITVHLWTDGEQEPAEFSPMKIENISYDEEMQWFRIKLEEKLQIGKYYRLSFGQFRSHLRPDLKGWYLSSYEEGGEKKYLATSQLQPTDARRVFPCWDEPIFKAKFKITIVRNKEYISLSNMALERSVELPDDWIADEFRPTVNTSTYLLAFVVCQFKSLSAVDSKGRNFTVWARPELIHAAKYALEIGQKIIRFFEDYYEVDYPLEKTDMVAVPDFLAGAMENWGLIIYREATMLWDPKTGTAAGRQKVATVVSHEIAHQARHMFKQKMKLFWFGNLVTLSWWDDLWLNEGFASFVENIGVDHVHPEWRMDEQFLLEDVQKALGHDATSSSRPVIQSVHFPKEINELFDAISYNKGASVLRMMESFLGRDTFRLGLRNYLQEFKFKNTVHDDLWRSLTEAARITGKDVDVKSVMETWLMQMNYPLVTAERIGTNLFKLNQSHYLDNPENNPLENSSRFNFQWQIPINVGTPSSSNRGEDEVIWLKNKSMVVEIDIDPSSWYVLNLRQGGFYRVHYADNNWEALTKQLLTDYKVIPVHSRAQIIDDLFSLANRGNVPYSVFLNMTKYLSNEEEYVTWETATRTLRTLTRLLAFDSSYGALLAYIRKLVDRVINQVDWNMMTENENHLKNLVRASVVKLACQVGHRDCVSRAKSLYSTWMADNSTNPIPPSLRPAIYCTAIDSGGQLEWRFLYRQLKYAERDEEASGIRPSLACTRDIWIMKEYINSLLTQDHLDTHELQESLSLLATTPLGTLVMWEHIREMWKRAEIENDKRVSIPVGVIQHIFKSMSKRASTLNVVPLPEELMDFEGAIFSQSDRKILERSFRDIHKRADQNYKWVKTHRDVIHRWLEENVSSEDMLL</sequence>
<evidence type="ECO:0000256" key="9">
    <source>
        <dbReference type="ARBA" id="ARBA00022833"/>
    </source>
</evidence>
<gene>
    <name evidence="24" type="ORF">PHET_00271</name>
</gene>
<reference evidence="24" key="1">
    <citation type="submission" date="2019-05" db="EMBL/GenBank/DDBJ databases">
        <title>Annotation for the trematode Paragonimus heterotremus.</title>
        <authorList>
            <person name="Choi Y.-J."/>
        </authorList>
    </citation>
    <scope>NUCLEOTIDE SEQUENCE</scope>
    <source>
        <strain evidence="24">LC</strain>
    </source>
</reference>
<comment type="cofactor">
    <cofactor evidence="17">
        <name>Zn(2+)</name>
        <dbReference type="ChEBI" id="CHEBI:29105"/>
    </cofactor>
    <text evidence="17">Binds 1 zinc ion per subunit.</text>
</comment>
<dbReference type="InterPro" id="IPR014782">
    <property type="entry name" value="Peptidase_M1_dom"/>
</dbReference>
<evidence type="ECO:0000256" key="1">
    <source>
        <dbReference type="ARBA" id="ARBA00004236"/>
    </source>
</evidence>
<feature type="binding site" evidence="17">
    <location>
        <position position="426"/>
    </location>
    <ligand>
        <name>Zn(2+)</name>
        <dbReference type="ChEBI" id="CHEBI:29105"/>
        <note>catalytic</note>
    </ligand>
</feature>
<evidence type="ECO:0000256" key="19">
    <source>
        <dbReference type="SAM" id="MobiDB-lite"/>
    </source>
</evidence>
<keyword evidence="4" id="KW-1003">Cell membrane</keyword>
<dbReference type="InterPro" id="IPR042097">
    <property type="entry name" value="Aminopeptidase_N-like_N_sf"/>
</dbReference>
<dbReference type="CDD" id="cd09601">
    <property type="entry name" value="M1_APN-Q_like"/>
    <property type="match status" value="1"/>
</dbReference>
<dbReference type="InterPro" id="IPR045357">
    <property type="entry name" value="Aminopeptidase_N-like_N"/>
</dbReference>
<feature type="domain" description="Peptidase M1 membrane alanine aminopeptidase" evidence="21">
    <location>
        <begin position="354"/>
        <end position="588"/>
    </location>
</feature>
<dbReference type="Gene3D" id="1.10.390.10">
    <property type="entry name" value="Neutral Protease Domain 2"/>
    <property type="match status" value="1"/>
</dbReference>
<dbReference type="PANTHER" id="PTHR11533">
    <property type="entry name" value="PROTEASE M1 ZINC METALLOPROTEASE"/>
    <property type="match status" value="1"/>
</dbReference>
<keyword evidence="15" id="KW-0325">Glycoprotein</keyword>
<dbReference type="GO" id="GO:0070006">
    <property type="term" value="F:metalloaminopeptidase activity"/>
    <property type="evidence" value="ECO:0007669"/>
    <property type="project" value="TreeGrafter"/>
</dbReference>
<dbReference type="Pfam" id="PF01433">
    <property type="entry name" value="Peptidase_M1"/>
    <property type="match status" value="1"/>
</dbReference>
<protein>
    <submittedName>
        <fullName evidence="24">Aminopeptidase N</fullName>
    </submittedName>
</protein>
<dbReference type="FunFam" id="2.60.40.1910:FF:000006">
    <property type="entry name" value="Aminopeptidase"/>
    <property type="match status" value="1"/>
</dbReference>
<dbReference type="Pfam" id="PF17900">
    <property type="entry name" value="Peptidase_M1_N"/>
    <property type="match status" value="1"/>
</dbReference>
<feature type="transmembrane region" description="Helical" evidence="20">
    <location>
        <begin position="44"/>
        <end position="69"/>
    </location>
</feature>
<dbReference type="PANTHER" id="PTHR11533:SF294">
    <property type="entry name" value="THYROTROPIN-RELEASING HORMONE-DEGRADING ECTOENZYME"/>
    <property type="match status" value="1"/>
</dbReference>
<comment type="caution">
    <text evidence="24">The sequence shown here is derived from an EMBL/GenBank/DDBJ whole genome shotgun (WGS) entry which is preliminary data.</text>
</comment>
<evidence type="ECO:0000256" key="13">
    <source>
        <dbReference type="ARBA" id="ARBA00023136"/>
    </source>
</evidence>
<keyword evidence="10" id="KW-0735">Signal-anchor</keyword>
<feature type="binding site" evidence="17">
    <location>
        <position position="430"/>
    </location>
    <ligand>
        <name>Zn(2+)</name>
        <dbReference type="ChEBI" id="CHEBI:29105"/>
        <note>catalytic</note>
    </ligand>
</feature>
<keyword evidence="11 20" id="KW-1133">Transmembrane helix</keyword>
<dbReference type="PRINTS" id="PR00756">
    <property type="entry name" value="ALADIPTASE"/>
</dbReference>
<dbReference type="GO" id="GO:0006508">
    <property type="term" value="P:proteolysis"/>
    <property type="evidence" value="ECO:0007669"/>
    <property type="project" value="UniProtKB-KW"/>
</dbReference>
<keyword evidence="5" id="KW-0645">Protease</keyword>
<dbReference type="EMBL" id="LUCH01000067">
    <property type="protein sequence ID" value="KAF5406209.1"/>
    <property type="molecule type" value="Genomic_DNA"/>
</dbReference>
<dbReference type="Pfam" id="PF11838">
    <property type="entry name" value="ERAP1_C"/>
    <property type="match status" value="1"/>
</dbReference>
<dbReference type="FunFam" id="2.60.40.1730:FF:000012">
    <property type="entry name" value="Aminopeptidase N"/>
    <property type="match status" value="1"/>
</dbReference>
<evidence type="ECO:0000256" key="6">
    <source>
        <dbReference type="ARBA" id="ARBA00022692"/>
    </source>
</evidence>
<evidence type="ECO:0000256" key="15">
    <source>
        <dbReference type="ARBA" id="ARBA00023180"/>
    </source>
</evidence>
<evidence type="ECO:0000256" key="3">
    <source>
        <dbReference type="ARBA" id="ARBA00010136"/>
    </source>
</evidence>
<evidence type="ECO:0000256" key="11">
    <source>
        <dbReference type="ARBA" id="ARBA00022989"/>
    </source>
</evidence>
<dbReference type="GO" id="GO:0008270">
    <property type="term" value="F:zinc ion binding"/>
    <property type="evidence" value="ECO:0007669"/>
    <property type="project" value="InterPro"/>
</dbReference>
<feature type="site" description="Transition state stabilizer" evidence="18">
    <location>
        <position position="524"/>
    </location>
</feature>
<evidence type="ECO:0000256" key="7">
    <source>
        <dbReference type="ARBA" id="ARBA00022723"/>
    </source>
</evidence>
<keyword evidence="13 20" id="KW-0472">Membrane</keyword>
<feature type="domain" description="ERAP1-like C-terminal" evidence="22">
    <location>
        <begin position="671"/>
        <end position="963"/>
    </location>
</feature>
<feature type="binding site" evidence="17">
    <location>
        <position position="461"/>
    </location>
    <ligand>
        <name>Zn(2+)</name>
        <dbReference type="ChEBI" id="CHEBI:29105"/>
        <note>catalytic</note>
    </ligand>
</feature>
<dbReference type="Proteomes" id="UP000748531">
    <property type="component" value="Unassembled WGS sequence"/>
</dbReference>
<dbReference type="InterPro" id="IPR034016">
    <property type="entry name" value="M1_APN-typ"/>
</dbReference>
<dbReference type="AlphaFoldDB" id="A0A8J4WM87"/>
<evidence type="ECO:0000259" key="22">
    <source>
        <dbReference type="Pfam" id="PF11838"/>
    </source>
</evidence>
<proteinExistence type="inferred from homology"/>
<dbReference type="InterPro" id="IPR050344">
    <property type="entry name" value="Peptidase_M1_aminopeptidases"/>
</dbReference>
<evidence type="ECO:0000256" key="12">
    <source>
        <dbReference type="ARBA" id="ARBA00023049"/>
    </source>
</evidence>
<comment type="subcellular location">
    <subcellularLocation>
        <location evidence="1">Cell membrane</location>
    </subcellularLocation>
    <subcellularLocation>
        <location evidence="2">Membrane</location>
        <topology evidence="2">Single-pass type II membrane protein</topology>
    </subcellularLocation>
</comment>
<evidence type="ECO:0000313" key="24">
    <source>
        <dbReference type="EMBL" id="KAF5406209.1"/>
    </source>
</evidence>
<organism evidence="24 25">
    <name type="scientific">Paragonimus heterotremus</name>
    <dbReference type="NCBI Taxonomy" id="100268"/>
    <lineage>
        <taxon>Eukaryota</taxon>
        <taxon>Metazoa</taxon>
        <taxon>Spiralia</taxon>
        <taxon>Lophotrochozoa</taxon>
        <taxon>Platyhelminthes</taxon>
        <taxon>Trematoda</taxon>
        <taxon>Digenea</taxon>
        <taxon>Plagiorchiida</taxon>
        <taxon>Troglotremata</taxon>
        <taxon>Troglotrematidae</taxon>
        <taxon>Paragonimus</taxon>
    </lineage>
</organism>
<dbReference type="SUPFAM" id="SSF63737">
    <property type="entry name" value="Leukotriene A4 hydrolase N-terminal domain"/>
    <property type="match status" value="1"/>
</dbReference>
<evidence type="ECO:0000256" key="5">
    <source>
        <dbReference type="ARBA" id="ARBA00022670"/>
    </source>
</evidence>
<evidence type="ECO:0000256" key="8">
    <source>
        <dbReference type="ARBA" id="ARBA00022801"/>
    </source>
</evidence>
<keyword evidence="6 20" id="KW-0812">Transmembrane</keyword>
<feature type="compositionally biased region" description="Polar residues" evidence="19">
    <location>
        <begin position="14"/>
        <end position="24"/>
    </location>
</feature>
<dbReference type="InterPro" id="IPR024571">
    <property type="entry name" value="ERAP1-like_C_dom"/>
</dbReference>
<evidence type="ECO:0000256" key="14">
    <source>
        <dbReference type="ARBA" id="ARBA00023157"/>
    </source>
</evidence>
<evidence type="ECO:0000256" key="2">
    <source>
        <dbReference type="ARBA" id="ARBA00004606"/>
    </source>
</evidence>
<accession>A0A8J4WM87</accession>
<evidence type="ECO:0000256" key="16">
    <source>
        <dbReference type="PIRSR" id="PIRSR634016-1"/>
    </source>
</evidence>
<dbReference type="GO" id="GO:0005737">
    <property type="term" value="C:cytoplasm"/>
    <property type="evidence" value="ECO:0007669"/>
    <property type="project" value="TreeGrafter"/>
</dbReference>
<dbReference type="SUPFAM" id="SSF55486">
    <property type="entry name" value="Metalloproteases ('zincins'), catalytic domain"/>
    <property type="match status" value="1"/>
</dbReference>
<dbReference type="Gene3D" id="2.60.40.1730">
    <property type="entry name" value="tricorn interacting facor f3 domain"/>
    <property type="match status" value="1"/>
</dbReference>
<evidence type="ECO:0000256" key="17">
    <source>
        <dbReference type="PIRSR" id="PIRSR634016-3"/>
    </source>
</evidence>
<feature type="compositionally biased region" description="Basic and acidic residues" evidence="19">
    <location>
        <begin position="1"/>
        <end position="11"/>
    </location>
</feature>
<evidence type="ECO:0000256" key="10">
    <source>
        <dbReference type="ARBA" id="ARBA00022968"/>
    </source>
</evidence>
<keyword evidence="9 17" id="KW-0862">Zinc</keyword>
<keyword evidence="24" id="KW-0031">Aminopeptidase</keyword>
<keyword evidence="14" id="KW-1015">Disulfide bond</keyword>
<dbReference type="InterPro" id="IPR001930">
    <property type="entry name" value="Peptidase_M1"/>
</dbReference>
<evidence type="ECO:0000256" key="18">
    <source>
        <dbReference type="PIRSR" id="PIRSR634016-4"/>
    </source>
</evidence>
<evidence type="ECO:0000256" key="4">
    <source>
        <dbReference type="ARBA" id="ARBA00022475"/>
    </source>
</evidence>
<dbReference type="Gene3D" id="1.25.50.20">
    <property type="match status" value="1"/>
</dbReference>
<keyword evidence="8" id="KW-0378">Hydrolase</keyword>
<feature type="region of interest" description="Disordered" evidence="19">
    <location>
        <begin position="1"/>
        <end position="24"/>
    </location>
</feature>
<evidence type="ECO:0000259" key="23">
    <source>
        <dbReference type="Pfam" id="PF17900"/>
    </source>
</evidence>